<keyword evidence="2" id="KW-1185">Reference proteome</keyword>
<name>A0A1N7GB23_9GAMM</name>
<sequence>MTEKSTVPYDEVSELGDVQHSIRSIKKGRPAIANRKQVISLRLDRDVLEYFKAGGKGYQTRINQVLADYVAKQTAKS</sequence>
<accession>A0A1N7GB23</accession>
<protein>
    <submittedName>
        <fullName evidence="1">BrnA antitoxin of type II toxin-antitoxin system</fullName>
    </submittedName>
</protein>
<dbReference type="AlphaFoldDB" id="A0A1N7GB23"/>
<dbReference type="Proteomes" id="UP000187495">
    <property type="component" value="Unassembled WGS sequence"/>
</dbReference>
<gene>
    <name evidence="1" type="ORF">SAMN02745664_13010</name>
</gene>
<dbReference type="STRING" id="34061.B0189_11100"/>
<organism evidence="1 2">
    <name type="scientific">Moraxella cuniculi DSM 21768</name>
    <dbReference type="NCBI Taxonomy" id="1122245"/>
    <lineage>
        <taxon>Bacteria</taxon>
        <taxon>Pseudomonadati</taxon>
        <taxon>Pseudomonadota</taxon>
        <taxon>Gammaproteobacteria</taxon>
        <taxon>Moraxellales</taxon>
        <taxon>Moraxellaceae</taxon>
        <taxon>Moraxella</taxon>
    </lineage>
</organism>
<dbReference type="InterPro" id="IPR025528">
    <property type="entry name" value="BrnA_antitoxin"/>
</dbReference>
<dbReference type="Pfam" id="PF14384">
    <property type="entry name" value="BrnA_antitoxin"/>
    <property type="match status" value="1"/>
</dbReference>
<evidence type="ECO:0000313" key="2">
    <source>
        <dbReference type="Proteomes" id="UP000187495"/>
    </source>
</evidence>
<dbReference type="EMBL" id="FTNU01000030">
    <property type="protein sequence ID" value="SIS09770.1"/>
    <property type="molecule type" value="Genomic_DNA"/>
</dbReference>
<evidence type="ECO:0000313" key="1">
    <source>
        <dbReference type="EMBL" id="SIS09770.1"/>
    </source>
</evidence>
<proteinExistence type="predicted"/>
<dbReference type="RefSeq" id="WP_076556242.1">
    <property type="nucleotide sequence ID" value="NZ_FTNU01000030.1"/>
</dbReference>
<reference evidence="2" key="1">
    <citation type="submission" date="2017-01" db="EMBL/GenBank/DDBJ databases">
        <authorList>
            <person name="Varghese N."/>
            <person name="Submissions S."/>
        </authorList>
    </citation>
    <scope>NUCLEOTIDE SEQUENCE [LARGE SCALE GENOMIC DNA]</scope>
    <source>
        <strain evidence="2">DSM 21768</strain>
    </source>
</reference>